<dbReference type="RefSeq" id="WP_146784488.1">
    <property type="nucleotide sequence ID" value="NZ_BAABIO010000002.1"/>
</dbReference>
<feature type="domain" description="Outer membrane protein beta-barrel" evidence="2">
    <location>
        <begin position="43"/>
        <end position="190"/>
    </location>
</feature>
<dbReference type="Proteomes" id="UP000321204">
    <property type="component" value="Chromosome"/>
</dbReference>
<evidence type="ECO:0000256" key="1">
    <source>
        <dbReference type="SAM" id="SignalP"/>
    </source>
</evidence>
<reference evidence="3 4" key="1">
    <citation type="journal article" date="2015" name="Int. J. Syst. Evol. Microbiol.">
        <title>Flavisolibacter ginsenosidimutans sp. nov., with ginsenoside-converting activity isolated from soil used for cultivating ginseng.</title>
        <authorList>
            <person name="Zhao Y."/>
            <person name="Liu Q."/>
            <person name="Kang M.S."/>
            <person name="Jin F."/>
            <person name="Yu H."/>
            <person name="Im W.T."/>
        </authorList>
    </citation>
    <scope>NUCLEOTIDE SEQUENCE [LARGE SCALE GENOMIC DNA]</scope>
    <source>
        <strain evidence="3 4">Gsoil 636</strain>
    </source>
</reference>
<feature type="chain" id="PRO_5022958737" evidence="1">
    <location>
        <begin position="19"/>
        <end position="229"/>
    </location>
</feature>
<protein>
    <submittedName>
        <fullName evidence="3">PorT family protein</fullName>
    </submittedName>
</protein>
<evidence type="ECO:0000259" key="2">
    <source>
        <dbReference type="Pfam" id="PF13568"/>
    </source>
</evidence>
<sequence length="229" mass="25109">MRKVIFAIAVAASFAATAQTTTPQGFDAMMQKQQKEMEDMKPKFGFKAGYNIAKINGKAANFSPDTKNGFTVAAFYSAGPRSGLGYRTELVFSRQGFEFTGDGKTAAVTNDYIYMPHFTTFGIGKFFQVQVGGQLGYLLKSSKEAPSETKSQDITSFANRLDYGAAAGVEIYPVKHLILGGRYNISFGNAYKRMTESSTTMPSPFPLPFNPDEVKGKNAVINFFVGFRF</sequence>
<accession>A0A5B8UGC5</accession>
<keyword evidence="1" id="KW-0732">Signal</keyword>
<evidence type="ECO:0000313" key="4">
    <source>
        <dbReference type="Proteomes" id="UP000321204"/>
    </source>
</evidence>
<organism evidence="3 4">
    <name type="scientific">Flavisolibacter ginsenosidimutans</name>
    <dbReference type="NCBI Taxonomy" id="661481"/>
    <lineage>
        <taxon>Bacteria</taxon>
        <taxon>Pseudomonadati</taxon>
        <taxon>Bacteroidota</taxon>
        <taxon>Chitinophagia</taxon>
        <taxon>Chitinophagales</taxon>
        <taxon>Chitinophagaceae</taxon>
        <taxon>Flavisolibacter</taxon>
    </lineage>
</organism>
<dbReference type="Pfam" id="PF13568">
    <property type="entry name" value="OMP_b-brl_2"/>
    <property type="match status" value="1"/>
</dbReference>
<proteinExistence type="predicted"/>
<feature type="signal peptide" evidence="1">
    <location>
        <begin position="1"/>
        <end position="18"/>
    </location>
</feature>
<dbReference type="KEGG" id="fgg:FSB75_06475"/>
<gene>
    <name evidence="3" type="ORF">FSB75_06475</name>
</gene>
<evidence type="ECO:0000313" key="3">
    <source>
        <dbReference type="EMBL" id="QEC55558.1"/>
    </source>
</evidence>
<name>A0A5B8UGC5_9BACT</name>
<dbReference type="AlphaFoldDB" id="A0A5B8UGC5"/>
<dbReference type="EMBL" id="CP042433">
    <property type="protein sequence ID" value="QEC55558.1"/>
    <property type="molecule type" value="Genomic_DNA"/>
</dbReference>
<dbReference type="OrthoDB" id="947434at2"/>
<keyword evidence="4" id="KW-1185">Reference proteome</keyword>
<dbReference type="InterPro" id="IPR025665">
    <property type="entry name" value="Beta-barrel_OMP_2"/>
</dbReference>